<gene>
    <name evidence="1" type="ordered locus">Namu_4941</name>
</gene>
<evidence type="ECO:0000313" key="1">
    <source>
        <dbReference type="EMBL" id="ACV81215.1"/>
    </source>
</evidence>
<proteinExistence type="predicted"/>
<dbReference type="EMBL" id="CP001737">
    <property type="protein sequence ID" value="ACV81215.1"/>
    <property type="molecule type" value="Genomic_DNA"/>
</dbReference>
<dbReference type="HOGENOM" id="CLU_713551_0_0_11"/>
<dbReference type="AlphaFoldDB" id="C8XA15"/>
<sequence>MGQRITVEQRRARLGLRHGLAARSVGRPAGAVAADVLVLHATDPATVYLSVAARAADLAPDDLGRALYEDRSLVRMLGMRRTMFVVPSDLVALVQRSSSDAVAARLRAALIKDLTAVVQAPGAWLADVEGSVHELVRTTGGSPATALSTAEPRLRTKLVYAEGKAYGGSSTITTRVLNLMAADGLVVRGRTKGAWTGAQYEWGPIESWFPNGIAELDPAVARAGLVRAWLARFGPATVADVAWWTGWNGRDTKAALAAAGAVDIDLDDGPGAVLAADLDPVPVPAPWVALLPALDPTPMGWIERDWYFPPEFKPLLFDRTGNIGPTVWCDGRVVGGWAQRPSGEVVTRLLTDIGAAAGAAVAAEAARLQEWIGPARVIPKFRVPLDRDLVAG</sequence>
<dbReference type="InterPro" id="IPR009351">
    <property type="entry name" value="AlkZ-like"/>
</dbReference>
<dbReference type="PANTHER" id="PTHR38479">
    <property type="entry name" value="LMO0824 PROTEIN"/>
    <property type="match status" value="1"/>
</dbReference>
<dbReference type="KEGG" id="nml:Namu_4941"/>
<reference evidence="1 2" key="2">
    <citation type="journal article" date="2010" name="Stand. Genomic Sci.">
        <title>Complete genome sequence of Nakamurella multipartita type strain (Y-104).</title>
        <authorList>
            <person name="Tice H."/>
            <person name="Mayilraj S."/>
            <person name="Sims D."/>
            <person name="Lapidus A."/>
            <person name="Nolan M."/>
            <person name="Lucas S."/>
            <person name="Glavina Del Rio T."/>
            <person name="Copeland A."/>
            <person name="Cheng J.F."/>
            <person name="Meincke L."/>
            <person name="Bruce D."/>
            <person name="Goodwin L."/>
            <person name="Pitluck S."/>
            <person name="Ivanova N."/>
            <person name="Mavromatis K."/>
            <person name="Ovchinnikova G."/>
            <person name="Pati A."/>
            <person name="Chen A."/>
            <person name="Palaniappan K."/>
            <person name="Land M."/>
            <person name="Hauser L."/>
            <person name="Chang Y.J."/>
            <person name="Jeffries C.D."/>
            <person name="Detter J.C."/>
            <person name="Brettin T."/>
            <person name="Rohde M."/>
            <person name="Goker M."/>
            <person name="Bristow J."/>
            <person name="Eisen J.A."/>
            <person name="Markowitz V."/>
            <person name="Hugenholtz P."/>
            <person name="Kyrpides N.C."/>
            <person name="Klenk H.P."/>
            <person name="Chen F."/>
        </authorList>
    </citation>
    <scope>NUCLEOTIDE SEQUENCE [LARGE SCALE GENOMIC DNA]</scope>
    <source>
        <strain evidence="2">ATCC 700099 / DSM 44233 / CIP 104796 / JCM 9543 / NBRC 105858 / Y-104</strain>
    </source>
</reference>
<dbReference type="STRING" id="479431.Namu_4941"/>
<dbReference type="RefSeq" id="WP_015750024.1">
    <property type="nucleotide sequence ID" value="NC_013235.1"/>
</dbReference>
<organism evidence="1 2">
    <name type="scientific">Nakamurella multipartita (strain ATCC 700099 / DSM 44233 / CIP 104796 / JCM 9543 / NBRC 105858 / Y-104)</name>
    <name type="common">Microsphaera multipartita</name>
    <dbReference type="NCBI Taxonomy" id="479431"/>
    <lineage>
        <taxon>Bacteria</taxon>
        <taxon>Bacillati</taxon>
        <taxon>Actinomycetota</taxon>
        <taxon>Actinomycetes</taxon>
        <taxon>Nakamurellales</taxon>
        <taxon>Nakamurellaceae</taxon>
        <taxon>Nakamurella</taxon>
    </lineage>
</organism>
<accession>C8XA15</accession>
<dbReference type="Pfam" id="PF06224">
    <property type="entry name" value="AlkZ-like"/>
    <property type="match status" value="1"/>
</dbReference>
<evidence type="ECO:0008006" key="3">
    <source>
        <dbReference type="Google" id="ProtNLM"/>
    </source>
</evidence>
<reference evidence="2" key="1">
    <citation type="submission" date="2009-09" db="EMBL/GenBank/DDBJ databases">
        <title>The complete genome of Nakamurella multipartita DSM 44233.</title>
        <authorList>
            <consortium name="US DOE Joint Genome Institute (JGI-PGF)"/>
            <person name="Lucas S."/>
            <person name="Copeland A."/>
            <person name="Lapidus A."/>
            <person name="Glavina del Rio T."/>
            <person name="Dalin E."/>
            <person name="Tice H."/>
            <person name="Bruce D."/>
            <person name="Goodwin L."/>
            <person name="Pitluck S."/>
            <person name="Kyrpides N."/>
            <person name="Mavromatis K."/>
            <person name="Ivanova N."/>
            <person name="Ovchinnikova G."/>
            <person name="Sims D."/>
            <person name="Meincke L."/>
            <person name="Brettin T."/>
            <person name="Detter J.C."/>
            <person name="Han C."/>
            <person name="Larimer F."/>
            <person name="Land M."/>
            <person name="Hauser L."/>
            <person name="Markowitz V."/>
            <person name="Cheng J.-F."/>
            <person name="Hugenholtz P."/>
            <person name="Woyke T."/>
            <person name="Wu D."/>
            <person name="Klenk H.-P."/>
            <person name="Eisen J.A."/>
        </authorList>
    </citation>
    <scope>NUCLEOTIDE SEQUENCE [LARGE SCALE GENOMIC DNA]</scope>
    <source>
        <strain evidence="2">ATCC 700099 / DSM 44233 / CIP 104796 / JCM 9543 / NBRC 105858 / Y-104</strain>
    </source>
</reference>
<dbReference type="OrthoDB" id="9148135at2"/>
<keyword evidence="2" id="KW-1185">Reference proteome</keyword>
<dbReference type="Proteomes" id="UP000002218">
    <property type="component" value="Chromosome"/>
</dbReference>
<evidence type="ECO:0000313" key="2">
    <source>
        <dbReference type="Proteomes" id="UP000002218"/>
    </source>
</evidence>
<protein>
    <recommendedName>
        <fullName evidence="3">Winged helix DNA-binding domain-containing protein</fullName>
    </recommendedName>
</protein>
<name>C8XA15_NAKMY</name>
<dbReference type="eggNOG" id="COG3214">
    <property type="taxonomic scope" value="Bacteria"/>
</dbReference>
<dbReference type="InParanoid" id="C8XA15"/>
<dbReference type="PANTHER" id="PTHR38479:SF2">
    <property type="entry name" value="WINGED HELIX DNA-BINDING DOMAIN-CONTAINING PROTEIN"/>
    <property type="match status" value="1"/>
</dbReference>